<dbReference type="InterPro" id="IPR006133">
    <property type="entry name" value="DNA-dir_DNA_pol_B_exonuc"/>
</dbReference>
<dbReference type="Pfam" id="PF03104">
    <property type="entry name" value="DNA_pol_B_exo1"/>
    <property type="match status" value="1"/>
</dbReference>
<dbReference type="SUPFAM" id="SSF53098">
    <property type="entry name" value="Ribonuclease H-like"/>
    <property type="match status" value="1"/>
</dbReference>
<keyword evidence="4" id="KW-1185">Reference proteome</keyword>
<proteinExistence type="predicted"/>
<dbReference type="AlphaFoldDB" id="A0A5C3KWM4"/>
<dbReference type="InterPro" id="IPR050240">
    <property type="entry name" value="DNA_pol_type-B"/>
</dbReference>
<dbReference type="EMBL" id="ML210192">
    <property type="protein sequence ID" value="TFK24936.1"/>
    <property type="molecule type" value="Genomic_DNA"/>
</dbReference>
<dbReference type="GO" id="GO:0003887">
    <property type="term" value="F:DNA-directed DNA polymerase activity"/>
    <property type="evidence" value="ECO:0007669"/>
    <property type="project" value="TreeGrafter"/>
</dbReference>
<accession>A0A5C3KWM4</accession>
<dbReference type="GO" id="GO:0043625">
    <property type="term" value="C:delta DNA polymerase complex"/>
    <property type="evidence" value="ECO:0007669"/>
    <property type="project" value="TreeGrafter"/>
</dbReference>
<name>A0A5C3KWM4_COPMA</name>
<gene>
    <name evidence="3" type="ORF">FA15DRAFT_578044</name>
</gene>
<dbReference type="PANTHER" id="PTHR10322">
    <property type="entry name" value="DNA POLYMERASE CATALYTIC SUBUNIT"/>
    <property type="match status" value="1"/>
</dbReference>
<evidence type="ECO:0000313" key="4">
    <source>
        <dbReference type="Proteomes" id="UP000307440"/>
    </source>
</evidence>
<dbReference type="Proteomes" id="UP000307440">
    <property type="component" value="Unassembled WGS sequence"/>
</dbReference>
<dbReference type="OrthoDB" id="2414538at2759"/>
<feature type="non-terminal residue" evidence="3">
    <location>
        <position position="83"/>
    </location>
</feature>
<dbReference type="InterPro" id="IPR012337">
    <property type="entry name" value="RNaseH-like_sf"/>
</dbReference>
<dbReference type="InterPro" id="IPR036397">
    <property type="entry name" value="RNaseH_sf"/>
</dbReference>
<dbReference type="GO" id="GO:0008296">
    <property type="term" value="F:3'-5'-DNA exonuclease activity"/>
    <property type="evidence" value="ECO:0007669"/>
    <property type="project" value="TreeGrafter"/>
</dbReference>
<organism evidence="3 4">
    <name type="scientific">Coprinopsis marcescibilis</name>
    <name type="common">Agaric fungus</name>
    <name type="synonym">Psathyrella marcescibilis</name>
    <dbReference type="NCBI Taxonomy" id="230819"/>
    <lineage>
        <taxon>Eukaryota</taxon>
        <taxon>Fungi</taxon>
        <taxon>Dikarya</taxon>
        <taxon>Basidiomycota</taxon>
        <taxon>Agaricomycotina</taxon>
        <taxon>Agaricomycetes</taxon>
        <taxon>Agaricomycetidae</taxon>
        <taxon>Agaricales</taxon>
        <taxon>Agaricineae</taxon>
        <taxon>Psathyrellaceae</taxon>
        <taxon>Coprinopsis</taxon>
    </lineage>
</organism>
<protein>
    <recommendedName>
        <fullName evidence="1">DNA polymerase delta catalytic subunit</fullName>
    </recommendedName>
</protein>
<sequence>TTTGDAEPYFRCVLTWKTCSPFQGAQVFSHHMEEGLLMSFKQLLMDKDPDFVVGYNSSNFDVPYLLRRAASLGLISFLSLGRI</sequence>
<feature type="non-terminal residue" evidence="3">
    <location>
        <position position="1"/>
    </location>
</feature>
<evidence type="ECO:0000259" key="2">
    <source>
        <dbReference type="Pfam" id="PF03104"/>
    </source>
</evidence>
<dbReference type="STRING" id="230819.A0A5C3KWM4"/>
<dbReference type="GO" id="GO:0006297">
    <property type="term" value="P:nucleotide-excision repair, DNA gap filling"/>
    <property type="evidence" value="ECO:0007669"/>
    <property type="project" value="TreeGrafter"/>
</dbReference>
<dbReference type="Gene3D" id="3.30.420.10">
    <property type="entry name" value="Ribonuclease H-like superfamily/Ribonuclease H"/>
    <property type="match status" value="1"/>
</dbReference>
<dbReference type="GO" id="GO:0045004">
    <property type="term" value="P:DNA replication proofreading"/>
    <property type="evidence" value="ECO:0007669"/>
    <property type="project" value="TreeGrafter"/>
</dbReference>
<feature type="domain" description="DNA-directed DNA polymerase family B exonuclease" evidence="2">
    <location>
        <begin position="4"/>
        <end position="83"/>
    </location>
</feature>
<reference evidence="3 4" key="1">
    <citation type="journal article" date="2019" name="Nat. Ecol. Evol.">
        <title>Megaphylogeny resolves global patterns of mushroom evolution.</title>
        <authorList>
            <person name="Varga T."/>
            <person name="Krizsan K."/>
            <person name="Foldi C."/>
            <person name="Dima B."/>
            <person name="Sanchez-Garcia M."/>
            <person name="Sanchez-Ramirez S."/>
            <person name="Szollosi G.J."/>
            <person name="Szarkandi J.G."/>
            <person name="Papp V."/>
            <person name="Albert L."/>
            <person name="Andreopoulos W."/>
            <person name="Angelini C."/>
            <person name="Antonin V."/>
            <person name="Barry K.W."/>
            <person name="Bougher N.L."/>
            <person name="Buchanan P."/>
            <person name="Buyck B."/>
            <person name="Bense V."/>
            <person name="Catcheside P."/>
            <person name="Chovatia M."/>
            <person name="Cooper J."/>
            <person name="Damon W."/>
            <person name="Desjardin D."/>
            <person name="Finy P."/>
            <person name="Geml J."/>
            <person name="Haridas S."/>
            <person name="Hughes K."/>
            <person name="Justo A."/>
            <person name="Karasinski D."/>
            <person name="Kautmanova I."/>
            <person name="Kiss B."/>
            <person name="Kocsube S."/>
            <person name="Kotiranta H."/>
            <person name="LaButti K.M."/>
            <person name="Lechner B.E."/>
            <person name="Liimatainen K."/>
            <person name="Lipzen A."/>
            <person name="Lukacs Z."/>
            <person name="Mihaltcheva S."/>
            <person name="Morgado L.N."/>
            <person name="Niskanen T."/>
            <person name="Noordeloos M.E."/>
            <person name="Ohm R.A."/>
            <person name="Ortiz-Santana B."/>
            <person name="Ovrebo C."/>
            <person name="Racz N."/>
            <person name="Riley R."/>
            <person name="Savchenko A."/>
            <person name="Shiryaev A."/>
            <person name="Soop K."/>
            <person name="Spirin V."/>
            <person name="Szebenyi C."/>
            <person name="Tomsovsky M."/>
            <person name="Tulloss R.E."/>
            <person name="Uehling J."/>
            <person name="Grigoriev I.V."/>
            <person name="Vagvolgyi C."/>
            <person name="Papp T."/>
            <person name="Martin F.M."/>
            <person name="Miettinen O."/>
            <person name="Hibbett D.S."/>
            <person name="Nagy L.G."/>
        </authorList>
    </citation>
    <scope>NUCLEOTIDE SEQUENCE [LARGE SCALE GENOMIC DNA]</scope>
    <source>
        <strain evidence="3 4">CBS 121175</strain>
    </source>
</reference>
<evidence type="ECO:0000313" key="3">
    <source>
        <dbReference type="EMBL" id="TFK24936.1"/>
    </source>
</evidence>
<dbReference type="GO" id="GO:0003676">
    <property type="term" value="F:nucleic acid binding"/>
    <property type="evidence" value="ECO:0007669"/>
    <property type="project" value="InterPro"/>
</dbReference>
<evidence type="ECO:0000256" key="1">
    <source>
        <dbReference type="ARBA" id="ARBA00024411"/>
    </source>
</evidence>
<dbReference type="GO" id="GO:0006287">
    <property type="term" value="P:base-excision repair, gap-filling"/>
    <property type="evidence" value="ECO:0007669"/>
    <property type="project" value="TreeGrafter"/>
</dbReference>
<dbReference type="PANTHER" id="PTHR10322:SF23">
    <property type="entry name" value="DNA POLYMERASE DELTA CATALYTIC SUBUNIT"/>
    <property type="match status" value="1"/>
</dbReference>